<reference evidence="9 10" key="1">
    <citation type="journal article" date="2019" name="Sci. Rep.">
        <title>Nanopore sequencing improves the draft genome of the human pathogenic amoeba Naegleria fowleri.</title>
        <authorList>
            <person name="Liechti N."/>
            <person name="Schurch N."/>
            <person name="Bruggmann R."/>
            <person name="Wittwer M."/>
        </authorList>
    </citation>
    <scope>NUCLEOTIDE SEQUENCE [LARGE SCALE GENOMIC DNA]</scope>
    <source>
        <strain evidence="9 10">ATCC 30894</strain>
    </source>
</reference>
<comment type="caution">
    <text evidence="9">The sequence shown here is derived from an EMBL/GenBank/DDBJ whole genome shotgun (WGS) entry which is preliminary data.</text>
</comment>
<dbReference type="InterPro" id="IPR011989">
    <property type="entry name" value="ARM-like"/>
</dbReference>
<evidence type="ECO:0000256" key="1">
    <source>
        <dbReference type="ARBA" id="ARBA00004604"/>
    </source>
</evidence>
<organism evidence="9 10">
    <name type="scientific">Naegleria fowleri</name>
    <name type="common">Brain eating amoeba</name>
    <dbReference type="NCBI Taxonomy" id="5763"/>
    <lineage>
        <taxon>Eukaryota</taxon>
        <taxon>Discoba</taxon>
        <taxon>Heterolobosea</taxon>
        <taxon>Tetramitia</taxon>
        <taxon>Eutetramitia</taxon>
        <taxon>Vahlkampfiidae</taxon>
        <taxon>Naegleria</taxon>
    </lineage>
</organism>
<evidence type="ECO:0000256" key="5">
    <source>
        <dbReference type="SAM" id="MobiDB-lite"/>
    </source>
</evidence>
<accession>A0A6A5BWK6</accession>
<dbReference type="InterPro" id="IPR016024">
    <property type="entry name" value="ARM-type_fold"/>
</dbReference>
<dbReference type="InterPro" id="IPR024679">
    <property type="entry name" value="Ipi1_N"/>
</dbReference>
<comment type="subcellular location">
    <subcellularLocation>
        <location evidence="1">Nucleus</location>
        <location evidence="1">Nucleolus</location>
    </subcellularLocation>
    <subcellularLocation>
        <location evidence="2">Nucleus</location>
        <location evidence="2">Nucleoplasm</location>
    </subcellularLocation>
</comment>
<dbReference type="VEuPathDB" id="AmoebaDB:NfTy_029770"/>
<dbReference type="SUPFAM" id="SSF48371">
    <property type="entry name" value="ARM repeat"/>
    <property type="match status" value="2"/>
</dbReference>
<dbReference type="Gene3D" id="1.25.10.10">
    <property type="entry name" value="Leucine-rich Repeat Variant"/>
    <property type="match status" value="1"/>
</dbReference>
<gene>
    <name evidence="9" type="ORF">FDP41_001374</name>
</gene>
<feature type="transmembrane region" description="Helical" evidence="6">
    <location>
        <begin position="136"/>
        <end position="156"/>
    </location>
</feature>
<evidence type="ECO:0000259" key="7">
    <source>
        <dbReference type="Pfam" id="PF12333"/>
    </source>
</evidence>
<dbReference type="Pfam" id="PF12333">
    <property type="entry name" value="Ipi1_N"/>
    <property type="match status" value="1"/>
</dbReference>
<keyword evidence="6" id="KW-0812">Transmembrane</keyword>
<sequence>MTQKRKNEKQEPKKKKLGKKLKPANHTNIEFKTKGIFMAHQNLRSVDTLESNWVTSRNLGLNDIFPKLKHYNVKTVVSAMKSLLELVTLHPVVLKVYLGKILNEVTPLMLDGNEEVHTALFNFLNYSLPRISSASITPFISLLMAYITSGMTHLIGTVRRYSLKILSKFLDHFPVPIAQYSVRVMPNICYIFMLSRMGVAYKGVRYRTTQQLCVTVLNNFLSILFENNKLGIPSSKRVAHTHTHNHMKMNLANTNGSSSSTNSLYFAHASSSEKAQFSFDTIAQNKIQLMTQLLTRRMATLENMEQKSLKLDADQLLELGNDDSKDQEEQFDNKPTEQPSLKKLLQEEMDLKTYNLEDEESIAEFFKLIFIILVEVWIEIFEEQRASAASHHIQTEYVLTIIKSVLDISYQLLYAFEHTQQGTPDSKNIHRKTINKALKQSLQHFVTKMPLQLSSKIRQSSNNIDRTNASLLAMLSFCFGKFSSEKGSTEISYKEWELVYVKQITHFISNAENLNLEDEDFAKLLGSFYRIYRYLPPAIGAQLWKSLTALFIKQGAYSSKQKLILEFFASVGLQDESTTPQADVIEQWVSVLIPMLCKLDEEQHYEISQHILQVLLALAKNPKFQSYIQKSIVEAIAPFFYDEARQTCGPFIRLPKRLQSLSLQLIYYFESLSADLMKHISKACCNVEQRLDFDLITQVIEVIRHHTTKSEKRFKLKPSVHISFLCTLLCFVCSNHGSHQNSSTNASTTTGSQIGLVGIGDVIQEIVVSLQDYSSSCFDIMKPFLKSTLEKQLKAEKMNVTLVGALLLISSKCMQWSKLNDSQSFHKDHSELSELLNNILPKILISFLKNTLLLHKRTKSSSVIAKDLLTSYHPLFGKVIDELEAQSSKLEIDFILDIIHSCLKVALPYYFEEETKPSSIEQQQHANEIHKVENVVNQLHQRITTFFKRNEFSDSTHSTKKNQILGLLKMSH</sequence>
<dbReference type="RefSeq" id="XP_044564419.1">
    <property type="nucleotide sequence ID" value="XM_044704403.1"/>
</dbReference>
<protein>
    <submittedName>
        <fullName evidence="9">Uncharacterized protein</fullName>
    </submittedName>
</protein>
<evidence type="ECO:0000259" key="8">
    <source>
        <dbReference type="Pfam" id="PF25781"/>
    </source>
</evidence>
<dbReference type="InterPro" id="IPR057949">
    <property type="entry name" value="TPR_TEX10"/>
</dbReference>
<dbReference type="EMBL" id="VFQX01000023">
    <property type="protein sequence ID" value="KAF0979706.1"/>
    <property type="molecule type" value="Genomic_DNA"/>
</dbReference>
<evidence type="ECO:0000256" key="3">
    <source>
        <dbReference type="ARBA" id="ARBA00006427"/>
    </source>
</evidence>
<evidence type="ECO:0000313" key="9">
    <source>
        <dbReference type="EMBL" id="KAF0979706.1"/>
    </source>
</evidence>
<feature type="domain" description="Pre-rRNA-processing protein Ipi1 N-terminal" evidence="7">
    <location>
        <begin position="135"/>
        <end position="226"/>
    </location>
</feature>
<dbReference type="OMA" id="WKLHANN"/>
<feature type="compositionally biased region" description="Basic residues" evidence="5">
    <location>
        <begin position="1"/>
        <end position="23"/>
    </location>
</feature>
<dbReference type="PANTHER" id="PTHR16056">
    <property type="entry name" value="REGULATOR OF MICROTUBULE DYNAMICS PROTEIN"/>
    <property type="match status" value="1"/>
</dbReference>
<dbReference type="Proteomes" id="UP000444721">
    <property type="component" value="Unassembled WGS sequence"/>
</dbReference>
<evidence type="ECO:0000313" key="10">
    <source>
        <dbReference type="Proteomes" id="UP000444721"/>
    </source>
</evidence>
<comment type="similarity">
    <text evidence="3">Belongs to the IPI1/TEX10 family.</text>
</comment>
<keyword evidence="6" id="KW-0472">Membrane</keyword>
<dbReference type="VEuPathDB" id="AmoebaDB:NF0080840"/>
<dbReference type="OrthoDB" id="361362at2759"/>
<evidence type="ECO:0000256" key="6">
    <source>
        <dbReference type="SAM" id="Phobius"/>
    </source>
</evidence>
<feature type="domain" description="TEX10-like TPR repeats" evidence="8">
    <location>
        <begin position="585"/>
        <end position="859"/>
    </location>
</feature>
<name>A0A6A5BWK6_NAEFO</name>
<keyword evidence="10" id="KW-1185">Reference proteome</keyword>
<dbReference type="GO" id="GO:0005634">
    <property type="term" value="C:nucleus"/>
    <property type="evidence" value="ECO:0007669"/>
    <property type="project" value="UniProtKB-SubCell"/>
</dbReference>
<dbReference type="Pfam" id="PF25781">
    <property type="entry name" value="TPR_TEX10"/>
    <property type="match status" value="1"/>
</dbReference>
<dbReference type="VEuPathDB" id="AmoebaDB:FDP41_001374"/>
<dbReference type="AlphaFoldDB" id="A0A6A5BWK6"/>
<proteinExistence type="inferred from homology"/>
<evidence type="ECO:0000256" key="4">
    <source>
        <dbReference type="ARBA" id="ARBA00023242"/>
    </source>
</evidence>
<dbReference type="GeneID" id="68108592"/>
<keyword evidence="4" id="KW-0539">Nucleus</keyword>
<dbReference type="PANTHER" id="PTHR16056:SF2">
    <property type="entry name" value="TESTIS-EXPRESSED PROTEIN 10"/>
    <property type="match status" value="1"/>
</dbReference>
<evidence type="ECO:0000256" key="2">
    <source>
        <dbReference type="ARBA" id="ARBA00004642"/>
    </source>
</evidence>
<feature type="region of interest" description="Disordered" evidence="5">
    <location>
        <begin position="1"/>
        <end position="24"/>
    </location>
</feature>
<keyword evidence="6" id="KW-1133">Transmembrane helix</keyword>